<dbReference type="PANTHER" id="PTHR47099">
    <property type="entry name" value="METHYLCOBAMIDE:COM METHYLTRANSFERASE MTBA"/>
    <property type="match status" value="1"/>
</dbReference>
<dbReference type="PANTHER" id="PTHR47099:SF1">
    <property type="entry name" value="METHYLCOBAMIDE:COM METHYLTRANSFERASE MTBA"/>
    <property type="match status" value="1"/>
</dbReference>
<dbReference type="STRING" id="1121393.SAMN02745216_02402"/>
<evidence type="ECO:0000259" key="1">
    <source>
        <dbReference type="Pfam" id="PF01208"/>
    </source>
</evidence>
<dbReference type="InterPro" id="IPR000257">
    <property type="entry name" value="Uroporphyrinogen_deCOase"/>
</dbReference>
<protein>
    <submittedName>
        <fullName evidence="2">Uroporphyrinogen decarboxylase</fullName>
    </submittedName>
</protein>
<evidence type="ECO:0000313" key="3">
    <source>
        <dbReference type="Proteomes" id="UP000183994"/>
    </source>
</evidence>
<dbReference type="CDD" id="cd03465">
    <property type="entry name" value="URO-D_like"/>
    <property type="match status" value="1"/>
</dbReference>
<dbReference type="InterPro" id="IPR052024">
    <property type="entry name" value="Methanogen_methyltrans"/>
</dbReference>
<dbReference type="InterPro" id="IPR038071">
    <property type="entry name" value="UROD/MetE-like_sf"/>
</dbReference>
<dbReference type="EMBL" id="FQZU01000013">
    <property type="protein sequence ID" value="SHJ85708.1"/>
    <property type="molecule type" value="Genomic_DNA"/>
</dbReference>
<proteinExistence type="predicted"/>
<sequence length="382" mass="41351">MSTKTIFQRLIKGQAPPVGGIPEPLQDVLASVASLRGKFSRLSSLERVLAAVRHKEPDRIPVAPLVNAAARRILGVSFPDYSLKAESAAEVFTASVDFVGADFIVLLLDLSVEAADFGQEMVYPLDSTARPNYDNPLIKDVDGYAKIRPVPFEKSARMKEQVRLCQIMAERVGLGTMAGGFVFGPLGVLSMMRGAEALFKDCLNHPKKVMAACEAVTETLVEFAQAQCDAGMPAVAIDTLYASWNALPKKVWEEIEGPFAGQIAQAIRDKGGLVGVHNCGHAPYFDVQTKAMGASIMSFAHLPDDCATPREMKEKYGDQLTLIGYVPTPLLVHGTPQQIMDECRRQIDVLGKDGGFILAPGCEYPPNIPLDSAFAMIKAVEK</sequence>
<dbReference type="Gene3D" id="3.20.20.210">
    <property type="match status" value="1"/>
</dbReference>
<name>A0A1M6MQD2_9BACT</name>
<dbReference type="RefSeq" id="WP_083610972.1">
    <property type="nucleotide sequence ID" value="NZ_FQZU01000013.1"/>
</dbReference>
<evidence type="ECO:0000313" key="2">
    <source>
        <dbReference type="EMBL" id="SHJ85708.1"/>
    </source>
</evidence>
<dbReference type="SUPFAM" id="SSF51726">
    <property type="entry name" value="UROD/MetE-like"/>
    <property type="match status" value="1"/>
</dbReference>
<accession>A0A1M6MQD2</accession>
<dbReference type="OrthoDB" id="1914371at2"/>
<dbReference type="Proteomes" id="UP000183994">
    <property type="component" value="Unassembled WGS sequence"/>
</dbReference>
<dbReference type="AlphaFoldDB" id="A0A1M6MQD2"/>
<dbReference type="GO" id="GO:0006779">
    <property type="term" value="P:porphyrin-containing compound biosynthetic process"/>
    <property type="evidence" value="ECO:0007669"/>
    <property type="project" value="InterPro"/>
</dbReference>
<feature type="domain" description="Uroporphyrinogen decarboxylase (URO-D)" evidence="1">
    <location>
        <begin position="45"/>
        <end position="382"/>
    </location>
</feature>
<dbReference type="Pfam" id="PF01208">
    <property type="entry name" value="URO-D"/>
    <property type="match status" value="1"/>
</dbReference>
<keyword evidence="3" id="KW-1185">Reference proteome</keyword>
<gene>
    <name evidence="2" type="ORF">SAMN02745216_02402</name>
</gene>
<organism evidence="2 3">
    <name type="scientific">Desulfatibacillum alkenivorans DSM 16219</name>
    <dbReference type="NCBI Taxonomy" id="1121393"/>
    <lineage>
        <taxon>Bacteria</taxon>
        <taxon>Pseudomonadati</taxon>
        <taxon>Thermodesulfobacteriota</taxon>
        <taxon>Desulfobacteria</taxon>
        <taxon>Desulfobacterales</taxon>
        <taxon>Desulfatibacillaceae</taxon>
        <taxon>Desulfatibacillum</taxon>
    </lineage>
</organism>
<dbReference type="GO" id="GO:0004853">
    <property type="term" value="F:uroporphyrinogen decarboxylase activity"/>
    <property type="evidence" value="ECO:0007669"/>
    <property type="project" value="InterPro"/>
</dbReference>
<reference evidence="3" key="1">
    <citation type="submission" date="2016-11" db="EMBL/GenBank/DDBJ databases">
        <authorList>
            <person name="Varghese N."/>
            <person name="Submissions S."/>
        </authorList>
    </citation>
    <scope>NUCLEOTIDE SEQUENCE [LARGE SCALE GENOMIC DNA]</scope>
    <source>
        <strain evidence="3">DSM 16219</strain>
    </source>
</reference>